<comment type="caution">
    <text evidence="1">The sequence shown here is derived from an EMBL/GenBank/DDBJ whole genome shotgun (WGS) entry which is preliminary data.</text>
</comment>
<gene>
    <name evidence="1" type="ORF">IAC43_09195</name>
</gene>
<dbReference type="InterPro" id="IPR022208">
    <property type="entry name" value="DUF3737"/>
</dbReference>
<dbReference type="InterPro" id="IPR011050">
    <property type="entry name" value="Pectin_lyase_fold/virulence"/>
</dbReference>
<sequence>MEKYENLTLDEERALYGIHDAEVVNCRFEGPADGESALKECGNIRVKNCNFLLRYPFWHVQGGEIEDSRMTDTCRAALWYDSDMKIKNSVLGGIKALRECDRSTLTGCEIVSPEFGWYCRGVNINDCSLEGEYPFLHTRDMEIENLRLKGKYSFQYVENLVIRNSVLDTKDAFWHTKNVAVYDSVIKGEYLAWYSKNLRLIRCKIIGTQPLCYCKGLVLKDCEMEGADFAFENSDVTATINGEIISVKNPHHGSIVADHIGEIILDEHIRKDADCEISTRE</sequence>
<organism evidence="1 2">
    <name type="scientific">Candidatus Faecivivens stercoripullorum</name>
    <dbReference type="NCBI Taxonomy" id="2840805"/>
    <lineage>
        <taxon>Bacteria</taxon>
        <taxon>Bacillati</taxon>
        <taxon>Bacillota</taxon>
        <taxon>Clostridia</taxon>
        <taxon>Eubacteriales</taxon>
        <taxon>Oscillospiraceae</taxon>
        <taxon>Oscillospiraceae incertae sedis</taxon>
        <taxon>Candidatus Faecivivens</taxon>
    </lineage>
</organism>
<dbReference type="SUPFAM" id="SSF51126">
    <property type="entry name" value="Pectin lyase-like"/>
    <property type="match status" value="1"/>
</dbReference>
<reference evidence="1" key="2">
    <citation type="journal article" date="2021" name="PeerJ">
        <title>Extensive microbial diversity within the chicken gut microbiome revealed by metagenomics and culture.</title>
        <authorList>
            <person name="Gilroy R."/>
            <person name="Ravi A."/>
            <person name="Getino M."/>
            <person name="Pursley I."/>
            <person name="Horton D.L."/>
            <person name="Alikhan N.F."/>
            <person name="Baker D."/>
            <person name="Gharbi K."/>
            <person name="Hall N."/>
            <person name="Watson M."/>
            <person name="Adriaenssens E.M."/>
            <person name="Foster-Nyarko E."/>
            <person name="Jarju S."/>
            <person name="Secka A."/>
            <person name="Antonio M."/>
            <person name="Oren A."/>
            <person name="Chaudhuri R.R."/>
            <person name="La Ragione R."/>
            <person name="Hildebrand F."/>
            <person name="Pallen M.J."/>
        </authorList>
    </citation>
    <scope>NUCLEOTIDE SEQUENCE</scope>
    <source>
        <strain evidence="1">ChiBcec7-5410</strain>
    </source>
</reference>
<dbReference type="Proteomes" id="UP000824160">
    <property type="component" value="Unassembled WGS sequence"/>
</dbReference>
<dbReference type="EMBL" id="DVLW01000251">
    <property type="protein sequence ID" value="HIT95348.1"/>
    <property type="molecule type" value="Genomic_DNA"/>
</dbReference>
<dbReference type="InterPro" id="IPR012334">
    <property type="entry name" value="Pectin_lyas_fold"/>
</dbReference>
<dbReference type="Gene3D" id="2.160.20.10">
    <property type="entry name" value="Single-stranded right-handed beta-helix, Pectin lyase-like"/>
    <property type="match status" value="1"/>
</dbReference>
<protein>
    <submittedName>
        <fullName evidence="1">DUF3737 family protein</fullName>
    </submittedName>
</protein>
<reference evidence="1" key="1">
    <citation type="submission" date="2020-10" db="EMBL/GenBank/DDBJ databases">
        <authorList>
            <person name="Gilroy R."/>
        </authorList>
    </citation>
    <scope>NUCLEOTIDE SEQUENCE</scope>
    <source>
        <strain evidence="1">ChiBcec7-5410</strain>
    </source>
</reference>
<proteinExistence type="predicted"/>
<name>A0A9D1H810_9FIRM</name>
<accession>A0A9D1H810</accession>
<evidence type="ECO:0000313" key="2">
    <source>
        <dbReference type="Proteomes" id="UP000824160"/>
    </source>
</evidence>
<evidence type="ECO:0000313" key="1">
    <source>
        <dbReference type="EMBL" id="HIT95348.1"/>
    </source>
</evidence>
<dbReference type="AlphaFoldDB" id="A0A9D1H810"/>
<dbReference type="Pfam" id="PF12541">
    <property type="entry name" value="DUF3737"/>
    <property type="match status" value="1"/>
</dbReference>